<gene>
    <name evidence="1" type="ordered locus">P9303_26331</name>
</gene>
<sequence>MQPLIHLSHQVVFNQKLMTNIDSAHCAYLCEEPNETLPAIAGGTCCLGPDGPYGC</sequence>
<protein>
    <submittedName>
        <fullName evidence="1">Uncharacterized protein</fullName>
    </submittedName>
</protein>
<dbReference type="EMBL" id="CP000554">
    <property type="protein sequence ID" value="ABM79363.1"/>
    <property type="molecule type" value="Genomic_DNA"/>
</dbReference>
<proteinExistence type="predicted"/>
<accession>A2CD03</accession>
<reference evidence="1 2" key="1">
    <citation type="journal article" date="2007" name="PLoS Genet.">
        <title>Patterns and implications of gene gain and loss in the evolution of Prochlorococcus.</title>
        <authorList>
            <person name="Kettler G.C."/>
            <person name="Martiny A.C."/>
            <person name="Huang K."/>
            <person name="Zucker J."/>
            <person name="Coleman M.L."/>
            <person name="Rodrigue S."/>
            <person name="Chen F."/>
            <person name="Lapidus A."/>
            <person name="Ferriera S."/>
            <person name="Johnson J."/>
            <person name="Steglich C."/>
            <person name="Church G.M."/>
            <person name="Richardson P."/>
            <person name="Chisholm S.W."/>
        </authorList>
    </citation>
    <scope>NUCLEOTIDE SEQUENCE [LARGE SCALE GENOMIC DNA]</scope>
    <source>
        <strain evidence="1 2">MIT 9303</strain>
    </source>
</reference>
<name>A2CD03_PROM3</name>
<dbReference type="STRING" id="59922.P9303_26331"/>
<organism evidence="1 2">
    <name type="scientific">Prochlorococcus marinus (strain MIT 9303)</name>
    <dbReference type="NCBI Taxonomy" id="59922"/>
    <lineage>
        <taxon>Bacteria</taxon>
        <taxon>Bacillati</taxon>
        <taxon>Cyanobacteriota</taxon>
        <taxon>Cyanophyceae</taxon>
        <taxon>Synechococcales</taxon>
        <taxon>Prochlorococcaceae</taxon>
        <taxon>Prochlorococcus</taxon>
    </lineage>
</organism>
<dbReference type="Proteomes" id="UP000002274">
    <property type="component" value="Chromosome"/>
</dbReference>
<dbReference type="KEGG" id="pmf:P9303_26331"/>
<evidence type="ECO:0000313" key="1">
    <source>
        <dbReference type="EMBL" id="ABM79363.1"/>
    </source>
</evidence>
<evidence type="ECO:0000313" key="2">
    <source>
        <dbReference type="Proteomes" id="UP000002274"/>
    </source>
</evidence>
<dbReference type="HOGENOM" id="CLU_3028755_0_0_3"/>
<dbReference type="AlphaFoldDB" id="A2CD03"/>